<keyword evidence="1 2" id="KW-0378">Hydrolase</keyword>
<accession>A0ABS6C6W6</accession>
<evidence type="ECO:0000313" key="2">
    <source>
        <dbReference type="EMBL" id="MBU3862645.1"/>
    </source>
</evidence>
<dbReference type="NCBIfam" id="TIGR01549">
    <property type="entry name" value="HAD-SF-IA-v1"/>
    <property type="match status" value="1"/>
</dbReference>
<evidence type="ECO:0000256" key="1">
    <source>
        <dbReference type="ARBA" id="ARBA00022801"/>
    </source>
</evidence>
<evidence type="ECO:0000313" key="3">
    <source>
        <dbReference type="Proteomes" id="UP000720508"/>
    </source>
</evidence>
<dbReference type="GO" id="GO:0016787">
    <property type="term" value="F:hydrolase activity"/>
    <property type="evidence" value="ECO:0007669"/>
    <property type="project" value="UniProtKB-KW"/>
</dbReference>
<comment type="caution">
    <text evidence="2">The sequence shown here is derived from an EMBL/GenBank/DDBJ whole genome shotgun (WGS) entry which is preliminary data.</text>
</comment>
<dbReference type="EMBL" id="JAHLEM010000004">
    <property type="protein sequence ID" value="MBU3862645.1"/>
    <property type="molecule type" value="Genomic_DNA"/>
</dbReference>
<dbReference type="InterPro" id="IPR051540">
    <property type="entry name" value="S-2-haloacid_dehalogenase"/>
</dbReference>
<proteinExistence type="predicted"/>
<name>A0ABS6C6W6_9ACTN</name>
<organism evidence="2 3">
    <name type="scientific">Streptomyces niphimycinicus</name>
    <dbReference type="NCBI Taxonomy" id="2842201"/>
    <lineage>
        <taxon>Bacteria</taxon>
        <taxon>Bacillati</taxon>
        <taxon>Actinomycetota</taxon>
        <taxon>Actinomycetes</taxon>
        <taxon>Kitasatosporales</taxon>
        <taxon>Streptomycetaceae</taxon>
        <taxon>Streptomyces</taxon>
    </lineage>
</organism>
<sequence length="225" mass="23610">MDYSGTLADPGPVLTGTLVAAAVGADAPEAFAAAFDAEARAHRSRGRRTDIATVIAGAARELDFRLPASPAVITEELWSLWPDSPVRPDAAEALHTLHAAGYAIVLACNTRRPVPVRRRTLAAAGVLSCFRSLVLSSSIGHAKPAPPFYQHVLQSAGQPAAAVLFVGDTFAKDVETPRAHGMPAVWVAPDRAASAGADPGVPVISRFAELPALLEEHHRDRLIAP</sequence>
<reference evidence="2 3" key="1">
    <citation type="submission" date="2021-06" db="EMBL/GenBank/DDBJ databases">
        <authorList>
            <person name="Pan X."/>
        </authorList>
    </citation>
    <scope>NUCLEOTIDE SEQUENCE [LARGE SCALE GENOMIC DNA]</scope>
    <source>
        <strain evidence="2 3">4503</strain>
    </source>
</reference>
<gene>
    <name evidence="2" type="ORF">KN815_00470</name>
</gene>
<protein>
    <submittedName>
        <fullName evidence="2">HAD family hydrolase</fullName>
    </submittedName>
</protein>
<dbReference type="Pfam" id="PF00702">
    <property type="entry name" value="Hydrolase"/>
    <property type="match status" value="1"/>
</dbReference>
<dbReference type="InterPro" id="IPR006439">
    <property type="entry name" value="HAD-SF_hydro_IA"/>
</dbReference>
<keyword evidence="3" id="KW-1185">Reference proteome</keyword>
<dbReference type="Proteomes" id="UP000720508">
    <property type="component" value="Unassembled WGS sequence"/>
</dbReference>
<dbReference type="PANTHER" id="PTHR43316">
    <property type="entry name" value="HYDROLASE, HALOACID DELAHOGENASE-RELATED"/>
    <property type="match status" value="1"/>
</dbReference>